<sequence>MIAQRVGVAALRRGAAGNVFFNQTIPKVALTAGISTSSPRTAVSAAISQAEGQKILADQRLSRPVSPHLGIYKIEQTWFGTSAWTRITGTVLSGSLYLYMGAYLAAPLAGLHIETASLVTALSTAPVFLKGGLKFALGFPFAYHALAGVRHLVYDAGKGFPKATIIKSDKILWASSIVGGLILAFFV</sequence>
<evidence type="ECO:0000256" key="1">
    <source>
        <dbReference type="ARBA" id="ARBA00004141"/>
    </source>
</evidence>
<dbReference type="PANTHER" id="PTHR10978">
    <property type="entry name" value="SUCCINATE DEHYDROGENASE CYTOCHROME B560 SUBUNIT"/>
    <property type="match status" value="1"/>
</dbReference>
<keyword evidence="9" id="KW-1185">Reference proteome</keyword>
<accession>A0A9P8WC66</accession>
<keyword evidence="3" id="KW-0812">Transmembrane</keyword>
<dbReference type="GO" id="GO:0046872">
    <property type="term" value="F:metal ion binding"/>
    <property type="evidence" value="ECO:0007669"/>
    <property type="project" value="UniProtKB-KW"/>
</dbReference>
<dbReference type="GO" id="GO:0006099">
    <property type="term" value="P:tricarboxylic acid cycle"/>
    <property type="evidence" value="ECO:0007669"/>
    <property type="project" value="InterPro"/>
</dbReference>
<dbReference type="Proteomes" id="UP000777438">
    <property type="component" value="Unassembled WGS sequence"/>
</dbReference>
<dbReference type="PROSITE" id="PS01001">
    <property type="entry name" value="SDH_CYT_2"/>
    <property type="match status" value="1"/>
</dbReference>
<comment type="caution">
    <text evidence="8">The sequence shown here is derived from an EMBL/GenBank/DDBJ whole genome shotgun (WGS) entry which is preliminary data.</text>
</comment>
<keyword evidence="2" id="KW-0349">Heme</keyword>
<evidence type="ECO:0000256" key="5">
    <source>
        <dbReference type="ARBA" id="ARBA00022989"/>
    </source>
</evidence>
<protein>
    <recommendedName>
        <fullName evidence="10">Succinate dehydrogenase cytochrome b560 subunit</fullName>
    </recommendedName>
</protein>
<gene>
    <name evidence="8" type="ORF">B0T10DRAFT_481277</name>
</gene>
<evidence type="ECO:0000313" key="8">
    <source>
        <dbReference type="EMBL" id="KAH6893021.1"/>
    </source>
</evidence>
<dbReference type="InterPro" id="IPR014314">
    <property type="entry name" value="Succ_DH_cytb556"/>
</dbReference>
<dbReference type="CDD" id="cd03499">
    <property type="entry name" value="SQR_TypeC_SdhC"/>
    <property type="match status" value="1"/>
</dbReference>
<dbReference type="InterPro" id="IPR034804">
    <property type="entry name" value="SQR/QFR_C/D"/>
</dbReference>
<dbReference type="GO" id="GO:0016020">
    <property type="term" value="C:membrane"/>
    <property type="evidence" value="ECO:0007669"/>
    <property type="project" value="UniProtKB-SubCell"/>
</dbReference>
<name>A0A9P8WC66_9HYPO</name>
<dbReference type="OrthoDB" id="588261at2759"/>
<dbReference type="AlphaFoldDB" id="A0A9P8WC66"/>
<evidence type="ECO:0000256" key="2">
    <source>
        <dbReference type="ARBA" id="ARBA00022617"/>
    </source>
</evidence>
<dbReference type="EMBL" id="JAGPYM010000006">
    <property type="protein sequence ID" value="KAH6893021.1"/>
    <property type="molecule type" value="Genomic_DNA"/>
</dbReference>
<keyword evidence="4" id="KW-0479">Metal-binding</keyword>
<dbReference type="SUPFAM" id="SSF81343">
    <property type="entry name" value="Fumarate reductase respiratory complex transmembrane subunits"/>
    <property type="match status" value="1"/>
</dbReference>
<comment type="subcellular location">
    <subcellularLocation>
        <location evidence="1">Membrane</location>
        <topology evidence="1">Multi-pass membrane protein</topology>
    </subcellularLocation>
</comment>
<reference evidence="8 9" key="1">
    <citation type="journal article" date="2021" name="Nat. Commun.">
        <title>Genetic determinants of endophytism in the Arabidopsis root mycobiome.</title>
        <authorList>
            <person name="Mesny F."/>
            <person name="Miyauchi S."/>
            <person name="Thiergart T."/>
            <person name="Pickel B."/>
            <person name="Atanasova L."/>
            <person name="Karlsson M."/>
            <person name="Huettel B."/>
            <person name="Barry K.W."/>
            <person name="Haridas S."/>
            <person name="Chen C."/>
            <person name="Bauer D."/>
            <person name="Andreopoulos W."/>
            <person name="Pangilinan J."/>
            <person name="LaButti K."/>
            <person name="Riley R."/>
            <person name="Lipzen A."/>
            <person name="Clum A."/>
            <person name="Drula E."/>
            <person name="Henrissat B."/>
            <person name="Kohler A."/>
            <person name="Grigoriev I.V."/>
            <person name="Martin F.M."/>
            <person name="Hacquard S."/>
        </authorList>
    </citation>
    <scope>NUCLEOTIDE SEQUENCE [LARGE SCALE GENOMIC DNA]</scope>
    <source>
        <strain evidence="8 9">MPI-CAGE-CH-0241</strain>
    </source>
</reference>
<dbReference type="Gene3D" id="1.20.1300.10">
    <property type="entry name" value="Fumarate reductase/succinate dehydrogenase, transmembrane subunit"/>
    <property type="match status" value="1"/>
</dbReference>
<organism evidence="8 9">
    <name type="scientific">Thelonectria olida</name>
    <dbReference type="NCBI Taxonomy" id="1576542"/>
    <lineage>
        <taxon>Eukaryota</taxon>
        <taxon>Fungi</taxon>
        <taxon>Dikarya</taxon>
        <taxon>Ascomycota</taxon>
        <taxon>Pezizomycotina</taxon>
        <taxon>Sordariomycetes</taxon>
        <taxon>Hypocreomycetidae</taxon>
        <taxon>Hypocreales</taxon>
        <taxon>Nectriaceae</taxon>
        <taxon>Thelonectria</taxon>
    </lineage>
</organism>
<dbReference type="GO" id="GO:0006121">
    <property type="term" value="P:mitochondrial electron transport, succinate to ubiquinone"/>
    <property type="evidence" value="ECO:0007669"/>
    <property type="project" value="TreeGrafter"/>
</dbReference>
<proteinExistence type="predicted"/>
<evidence type="ECO:0000256" key="3">
    <source>
        <dbReference type="ARBA" id="ARBA00022692"/>
    </source>
</evidence>
<dbReference type="Pfam" id="PF01127">
    <property type="entry name" value="Sdh_cyt"/>
    <property type="match status" value="1"/>
</dbReference>
<dbReference type="InterPro" id="IPR018495">
    <property type="entry name" value="Succ_DH_cyt_bsu_CS"/>
</dbReference>
<evidence type="ECO:0000313" key="9">
    <source>
        <dbReference type="Proteomes" id="UP000777438"/>
    </source>
</evidence>
<dbReference type="InterPro" id="IPR000701">
    <property type="entry name" value="SuccDH_FuR_B_TM-su"/>
</dbReference>
<keyword evidence="5" id="KW-1133">Transmembrane helix</keyword>
<dbReference type="GO" id="GO:0009055">
    <property type="term" value="F:electron transfer activity"/>
    <property type="evidence" value="ECO:0007669"/>
    <property type="project" value="InterPro"/>
</dbReference>
<evidence type="ECO:0000256" key="7">
    <source>
        <dbReference type="ARBA" id="ARBA00023136"/>
    </source>
</evidence>
<evidence type="ECO:0000256" key="6">
    <source>
        <dbReference type="ARBA" id="ARBA00023004"/>
    </source>
</evidence>
<evidence type="ECO:0000256" key="4">
    <source>
        <dbReference type="ARBA" id="ARBA00022723"/>
    </source>
</evidence>
<dbReference type="PANTHER" id="PTHR10978:SF5">
    <property type="entry name" value="SUCCINATE DEHYDROGENASE CYTOCHROME B560 SUBUNIT, MITOCHONDRIAL"/>
    <property type="match status" value="1"/>
</dbReference>
<keyword evidence="7" id="KW-0472">Membrane</keyword>
<evidence type="ECO:0008006" key="10">
    <source>
        <dbReference type="Google" id="ProtNLM"/>
    </source>
</evidence>
<keyword evidence="6" id="KW-0408">Iron</keyword>
<dbReference type="GO" id="GO:0005739">
    <property type="term" value="C:mitochondrion"/>
    <property type="evidence" value="ECO:0007669"/>
    <property type="project" value="GOC"/>
</dbReference>